<comment type="caution">
    <text evidence="1">The sequence shown here is derived from an EMBL/GenBank/DDBJ whole genome shotgun (WGS) entry which is preliminary data.</text>
</comment>
<evidence type="ECO:0000313" key="1">
    <source>
        <dbReference type="EMBL" id="KJH69797.1"/>
    </source>
</evidence>
<dbReference type="STRING" id="1618023.UH38_22060"/>
<keyword evidence="2" id="KW-1185">Reference proteome</keyword>
<protein>
    <submittedName>
        <fullName evidence="1">Uncharacterized protein</fullName>
    </submittedName>
</protein>
<dbReference type="AlphaFoldDB" id="A0A0D8ZN71"/>
<dbReference type="Proteomes" id="UP000032452">
    <property type="component" value="Unassembled WGS sequence"/>
</dbReference>
<proteinExistence type="predicted"/>
<evidence type="ECO:0000313" key="2">
    <source>
        <dbReference type="Proteomes" id="UP000032452"/>
    </source>
</evidence>
<reference evidence="1 2" key="1">
    <citation type="submission" date="2015-02" db="EMBL/GenBank/DDBJ databases">
        <title>Draft genome of a novel marine cyanobacterium (Chroococcales) isolated from South Atlantic Ocean.</title>
        <authorList>
            <person name="Rigonato J."/>
            <person name="Alvarenga D.O."/>
            <person name="Branco L.H."/>
            <person name="Varani A.M."/>
            <person name="Brandini F.P."/>
            <person name="Fiore M.F."/>
        </authorList>
    </citation>
    <scope>NUCLEOTIDE SEQUENCE [LARGE SCALE GENOMIC DNA]</scope>
    <source>
        <strain evidence="1 2">CENA595</strain>
    </source>
</reference>
<organism evidence="1 2">
    <name type="scientific">Aliterella atlantica CENA595</name>
    <dbReference type="NCBI Taxonomy" id="1618023"/>
    <lineage>
        <taxon>Bacteria</taxon>
        <taxon>Bacillati</taxon>
        <taxon>Cyanobacteriota</taxon>
        <taxon>Cyanophyceae</taxon>
        <taxon>Chroococcidiopsidales</taxon>
        <taxon>Aliterellaceae</taxon>
        <taxon>Aliterella</taxon>
    </lineage>
</organism>
<sequence>MGIDIKAIFGYGIVLDYKRTPWIEESFEEFDCDFLEYVSQQTEYLPPGEIFDADPEQREQFASTLPVMFIKAGNSREYYLLLTKYCWLLEKPKAMKVSLNLEDFGTELAKAKEFCKKTRVDFDSTDWLLGIMFD</sequence>
<name>A0A0D8ZN71_9CYAN</name>
<dbReference type="EMBL" id="JYON01000034">
    <property type="protein sequence ID" value="KJH69797.1"/>
    <property type="molecule type" value="Genomic_DNA"/>
</dbReference>
<dbReference type="RefSeq" id="WP_045056847.1">
    <property type="nucleotide sequence ID" value="NZ_CAWMDP010000031.1"/>
</dbReference>
<accession>A0A0D8ZN71</accession>
<gene>
    <name evidence="1" type="ORF">UH38_22060</name>
</gene>